<comment type="caution">
    <text evidence="2">The sequence shown here is derived from an EMBL/GenBank/DDBJ whole genome shotgun (WGS) entry which is preliminary data.</text>
</comment>
<gene>
    <name evidence="2" type="ORF">Tco_0990337</name>
</gene>
<reference evidence="2" key="2">
    <citation type="submission" date="2022-01" db="EMBL/GenBank/DDBJ databases">
        <authorList>
            <person name="Yamashiro T."/>
            <person name="Shiraishi A."/>
            <person name="Satake H."/>
            <person name="Nakayama K."/>
        </authorList>
    </citation>
    <scope>NUCLEOTIDE SEQUENCE</scope>
</reference>
<proteinExistence type="predicted"/>
<accession>A0ABQ5EWU2</accession>
<evidence type="ECO:0000259" key="1">
    <source>
        <dbReference type="Pfam" id="PF07727"/>
    </source>
</evidence>
<feature type="domain" description="Reverse transcriptase Ty1/copia-type" evidence="1">
    <location>
        <begin position="8"/>
        <end position="103"/>
    </location>
</feature>
<protein>
    <submittedName>
        <fullName evidence="2">Calcineurin B-like protein 4</fullName>
    </submittedName>
</protein>
<evidence type="ECO:0000313" key="3">
    <source>
        <dbReference type="Proteomes" id="UP001151760"/>
    </source>
</evidence>
<organism evidence="2 3">
    <name type="scientific">Tanacetum coccineum</name>
    <dbReference type="NCBI Taxonomy" id="301880"/>
    <lineage>
        <taxon>Eukaryota</taxon>
        <taxon>Viridiplantae</taxon>
        <taxon>Streptophyta</taxon>
        <taxon>Embryophyta</taxon>
        <taxon>Tracheophyta</taxon>
        <taxon>Spermatophyta</taxon>
        <taxon>Magnoliopsida</taxon>
        <taxon>eudicotyledons</taxon>
        <taxon>Gunneridae</taxon>
        <taxon>Pentapetalae</taxon>
        <taxon>asterids</taxon>
        <taxon>campanulids</taxon>
        <taxon>Asterales</taxon>
        <taxon>Asteraceae</taxon>
        <taxon>Asteroideae</taxon>
        <taxon>Anthemideae</taxon>
        <taxon>Anthemidinae</taxon>
        <taxon>Tanacetum</taxon>
    </lineage>
</organism>
<dbReference type="Proteomes" id="UP001151760">
    <property type="component" value="Unassembled WGS sequence"/>
</dbReference>
<keyword evidence="3" id="KW-1185">Reference proteome</keyword>
<evidence type="ECO:0000313" key="2">
    <source>
        <dbReference type="EMBL" id="GJT55283.1"/>
    </source>
</evidence>
<name>A0ABQ5EWU2_9ASTR</name>
<dbReference type="InterPro" id="IPR013103">
    <property type="entry name" value="RVT_2"/>
</dbReference>
<reference evidence="2" key="1">
    <citation type="journal article" date="2022" name="Int. J. Mol. Sci.">
        <title>Draft Genome of Tanacetum Coccineum: Genomic Comparison of Closely Related Tanacetum-Family Plants.</title>
        <authorList>
            <person name="Yamashiro T."/>
            <person name="Shiraishi A."/>
            <person name="Nakayama K."/>
            <person name="Satake H."/>
        </authorList>
    </citation>
    <scope>NUCLEOTIDE SEQUENCE</scope>
</reference>
<dbReference type="Pfam" id="PF07727">
    <property type="entry name" value="RVT_2"/>
    <property type="match status" value="1"/>
</dbReference>
<sequence length="336" mass="38137">MKANGTIDKHKERLAIIGFRQQEGLYYFDTYSTRITSVKMILAIIALRNGEVHQMDVKRTFLNGDLEIVLYMNQPEGFMAHRLESKVCMLVKSLYGLRKAPKQGHQFSPYLNLDPPERKADVLMLSEKLCRRNLKNEITYMREKWGRFKGNYGGRKFLRALAEPGCPYRCVAKMGEASKIRLRDSTLRGLGHGVTKDAMTETYLAAWAIEGRAFMSDLVIHTRGQAGQIRDIPLTAEVIPTESITTLGNVPKWKIIPAARKNRMAIQSINGYKGLKAAFLAYFMQQKKYVKDPVEIHNIKQREGETIEDFMECFKVETGHMKGAPECMGSPGSCMG</sequence>
<dbReference type="EMBL" id="BQNB010016743">
    <property type="protein sequence ID" value="GJT55283.1"/>
    <property type="molecule type" value="Genomic_DNA"/>
</dbReference>